<dbReference type="PROSITE" id="PS50089">
    <property type="entry name" value="ZF_RING_2"/>
    <property type="match status" value="1"/>
</dbReference>
<dbReference type="InterPro" id="IPR001650">
    <property type="entry name" value="Helicase_C-like"/>
</dbReference>
<keyword evidence="4" id="KW-0378">Hydrolase</keyword>
<feature type="domain" description="Helicase C-terminal" evidence="11">
    <location>
        <begin position="1242"/>
        <end position="1403"/>
    </location>
</feature>
<dbReference type="Gene3D" id="3.30.40.10">
    <property type="entry name" value="Zinc/RING finger domain, C3HC4 (zinc finger)"/>
    <property type="match status" value="1"/>
</dbReference>
<dbReference type="SUPFAM" id="SSF52540">
    <property type="entry name" value="P-loop containing nucleoside triphosphate hydrolases"/>
    <property type="match status" value="2"/>
</dbReference>
<evidence type="ECO:0000259" key="11">
    <source>
        <dbReference type="PROSITE" id="PS51194"/>
    </source>
</evidence>
<evidence type="ECO:0000259" key="10">
    <source>
        <dbReference type="PROSITE" id="PS51192"/>
    </source>
</evidence>
<keyword evidence="2" id="KW-0547">Nucleotide-binding</keyword>
<dbReference type="GO" id="GO:0000209">
    <property type="term" value="P:protein polyubiquitination"/>
    <property type="evidence" value="ECO:0007669"/>
    <property type="project" value="TreeGrafter"/>
</dbReference>
<evidence type="ECO:0000256" key="1">
    <source>
        <dbReference type="ARBA" id="ARBA00022723"/>
    </source>
</evidence>
<evidence type="ECO:0000256" key="3">
    <source>
        <dbReference type="ARBA" id="ARBA00022771"/>
    </source>
</evidence>
<evidence type="ECO:0000256" key="7">
    <source>
        <dbReference type="PROSITE-ProRule" id="PRU00175"/>
    </source>
</evidence>
<keyword evidence="12" id="KW-0347">Helicase</keyword>
<dbReference type="PROSITE" id="PS00518">
    <property type="entry name" value="ZF_RING_1"/>
    <property type="match status" value="1"/>
</dbReference>
<dbReference type="FunFam" id="3.40.50.10810:FF:000059">
    <property type="entry name" value="SNF2 family helicase/ATPase, putative"/>
    <property type="match status" value="1"/>
</dbReference>
<keyword evidence="5" id="KW-0862">Zinc</keyword>
<dbReference type="CDD" id="cd18793">
    <property type="entry name" value="SF2_C_SNF"/>
    <property type="match status" value="1"/>
</dbReference>
<dbReference type="Gene3D" id="3.40.50.10810">
    <property type="entry name" value="Tandem AAA-ATPase domain"/>
    <property type="match status" value="1"/>
</dbReference>
<dbReference type="Gene3D" id="3.40.50.300">
    <property type="entry name" value="P-loop containing nucleotide triphosphate hydrolases"/>
    <property type="match status" value="1"/>
</dbReference>
<reference evidence="12" key="1">
    <citation type="submission" date="2019-07" db="EMBL/GenBank/DDBJ databases">
        <title>Hyphodiscus hymeniophilus genome sequencing and assembly.</title>
        <authorList>
            <person name="Kramer G."/>
            <person name="Nodwell J."/>
        </authorList>
    </citation>
    <scope>NUCLEOTIDE SEQUENCE</scope>
    <source>
        <strain evidence="12">ATCC 34498</strain>
    </source>
</reference>
<dbReference type="InterPro" id="IPR027417">
    <property type="entry name" value="P-loop_NTPase"/>
</dbReference>
<evidence type="ECO:0000256" key="2">
    <source>
        <dbReference type="ARBA" id="ARBA00022741"/>
    </source>
</evidence>
<dbReference type="GO" id="GO:0005634">
    <property type="term" value="C:nucleus"/>
    <property type="evidence" value="ECO:0007669"/>
    <property type="project" value="TreeGrafter"/>
</dbReference>
<dbReference type="GO" id="GO:0004386">
    <property type="term" value="F:helicase activity"/>
    <property type="evidence" value="ECO:0007669"/>
    <property type="project" value="UniProtKB-KW"/>
</dbReference>
<dbReference type="PROSITE" id="PS51192">
    <property type="entry name" value="HELICASE_ATP_BIND_1"/>
    <property type="match status" value="1"/>
</dbReference>
<dbReference type="FunFam" id="3.40.50.300:FF:001870">
    <property type="entry name" value="SNF2 family helicase/ATPase, putative"/>
    <property type="match status" value="1"/>
</dbReference>
<evidence type="ECO:0000256" key="5">
    <source>
        <dbReference type="ARBA" id="ARBA00022833"/>
    </source>
</evidence>
<dbReference type="EMBL" id="VNKQ01000019">
    <property type="protein sequence ID" value="KAG0645405.1"/>
    <property type="molecule type" value="Genomic_DNA"/>
</dbReference>
<dbReference type="OrthoDB" id="5330228at2759"/>
<name>A0A9P6SQ49_9HELO</name>
<dbReference type="GO" id="GO:0061630">
    <property type="term" value="F:ubiquitin protein ligase activity"/>
    <property type="evidence" value="ECO:0007669"/>
    <property type="project" value="TreeGrafter"/>
</dbReference>
<dbReference type="InterPro" id="IPR038718">
    <property type="entry name" value="SNF2-like_sf"/>
</dbReference>
<dbReference type="InterPro" id="IPR059033">
    <property type="entry name" value="C144_05_dom"/>
</dbReference>
<dbReference type="PANTHER" id="PTHR45865:SF1">
    <property type="entry name" value="E3 UBIQUITIN-PROTEIN LIGASE SHPRH"/>
    <property type="match status" value="1"/>
</dbReference>
<keyword evidence="3 7" id="KW-0863">Zinc-finger</keyword>
<keyword evidence="1" id="KW-0479">Metal-binding</keyword>
<dbReference type="GO" id="GO:0008270">
    <property type="term" value="F:zinc ion binding"/>
    <property type="evidence" value="ECO:0007669"/>
    <property type="project" value="UniProtKB-KW"/>
</dbReference>
<evidence type="ECO:0000313" key="12">
    <source>
        <dbReference type="EMBL" id="KAG0645405.1"/>
    </source>
</evidence>
<evidence type="ECO:0000256" key="4">
    <source>
        <dbReference type="ARBA" id="ARBA00022801"/>
    </source>
</evidence>
<feature type="domain" description="Helicase ATP-binding" evidence="10">
    <location>
        <begin position="332"/>
        <end position="534"/>
    </location>
</feature>
<accession>A0A9P6SQ49</accession>
<dbReference type="InterPro" id="IPR001841">
    <property type="entry name" value="Znf_RING"/>
</dbReference>
<feature type="region of interest" description="Disordered" evidence="8">
    <location>
        <begin position="1"/>
        <end position="30"/>
    </location>
</feature>
<feature type="compositionally biased region" description="Acidic residues" evidence="8">
    <location>
        <begin position="754"/>
        <end position="763"/>
    </location>
</feature>
<dbReference type="InterPro" id="IPR000330">
    <property type="entry name" value="SNF2_N"/>
</dbReference>
<comment type="caution">
    <text evidence="12">The sequence shown here is derived from an EMBL/GenBank/DDBJ whole genome shotgun (WGS) entry which is preliminary data.</text>
</comment>
<dbReference type="Proteomes" id="UP000785200">
    <property type="component" value="Unassembled WGS sequence"/>
</dbReference>
<dbReference type="GO" id="GO:0016787">
    <property type="term" value="F:hydrolase activity"/>
    <property type="evidence" value="ECO:0007669"/>
    <property type="project" value="UniProtKB-KW"/>
</dbReference>
<keyword evidence="6" id="KW-0067">ATP-binding</keyword>
<dbReference type="GO" id="GO:0006974">
    <property type="term" value="P:DNA damage response"/>
    <property type="evidence" value="ECO:0007669"/>
    <property type="project" value="TreeGrafter"/>
</dbReference>
<proteinExistence type="predicted"/>
<dbReference type="SUPFAM" id="SSF57850">
    <property type="entry name" value="RING/U-box"/>
    <property type="match status" value="1"/>
</dbReference>
<evidence type="ECO:0000256" key="6">
    <source>
        <dbReference type="ARBA" id="ARBA00022840"/>
    </source>
</evidence>
<dbReference type="InterPro" id="IPR049730">
    <property type="entry name" value="SNF2/RAD54-like_C"/>
</dbReference>
<dbReference type="SMART" id="SM00184">
    <property type="entry name" value="RING"/>
    <property type="match status" value="1"/>
</dbReference>
<dbReference type="InterPro" id="IPR013083">
    <property type="entry name" value="Znf_RING/FYVE/PHD"/>
</dbReference>
<dbReference type="PANTHER" id="PTHR45865">
    <property type="entry name" value="E3 UBIQUITIN-PROTEIN LIGASE SHPRH FAMILY MEMBER"/>
    <property type="match status" value="1"/>
</dbReference>
<dbReference type="InterPro" id="IPR052583">
    <property type="entry name" value="ATP-helicase/E3_Ub-Ligase"/>
</dbReference>
<evidence type="ECO:0000259" key="9">
    <source>
        <dbReference type="PROSITE" id="PS50089"/>
    </source>
</evidence>
<dbReference type="Pfam" id="PF13920">
    <property type="entry name" value="zf-C3HC4_3"/>
    <property type="match status" value="1"/>
</dbReference>
<keyword evidence="13" id="KW-1185">Reference proteome</keyword>
<evidence type="ECO:0000256" key="8">
    <source>
        <dbReference type="SAM" id="MobiDB-lite"/>
    </source>
</evidence>
<sequence>MGSVAGAAALQPSSGTHQMAPDASPSDDASMLELPDALIRFVTQSHAACEPPRKRQKIMTEKGGVEADGVVGRGLGSKEQELDHIVVKESTWVVECAGSKLSKLETPLGRDNVKVFVTGRYQPEAVNVMDDAKNTIFAAQLPENKEGLEDVLIALAVHKEWNKWAKGEGRYWTDVGVILSQRYGKDVVQLVFTVKWNITTSPYNVAHVNKKTPVLANLLKSYFQDPFVSNSDTWSPQDFYQSVHSPNKKDEISASIQTPEIESILFPFQKRAVQWLLRKEGVEWSGRQVQVVPDTVPEDLPNSFVKTKDAHGRSCYVSHLFGLVTLDVAPFVAVERVLKGGILAEEMGLGKTVEMISLITLHKRAAATLPTVLDPFIGEHVRPISASLIVTPPSILQQWISEVNRHAPQLKVTHYQGIKGHGKKNLSELVNRLAESDVVVTTYSVLAAEINFTALNPEKSLRTESKYPRPKSPLMQLSWWRVIMDEAQMIESGVSKAAVVARMIPRINAWCVTGTPVRKDVNDLLGLLIFLRFEPFASTKHIWQSLITLNKHEFRKLFGWLALRHSKQSVRDELKLPAQRRYVITMPFTPIEEQHYQELFKQMCAESGLDVEGAPLSDAWDPDTHAETMRRWLVRLRQSALHPEVGGRNRRALGSKDGPLRTVDQVLDAMMENTDVAIRTDQRTLLTSKLKRGQLDENSPRVKEALAIWEEVAKEASVIVEESREQLRQEIAKVGGIGKVYSSGSRDISSYDSDSSDSQEDNEISSRLGVFRNRLRGALEIEHMAVFFRTNAYFQLKTNEEMTKPKSREFNELETLETEGYEMAKKMRQEILLEIFRKADRLMRSIRKKADTQSFVNIPEFPTDPPRGGLESRRILEQLDTLAAALDAQANTFDEWREQTIQFLLRPLVDEDGEFELTGDEYEESTKTQDEVMVYVQALRAAIADRHDALTGLENLLIKNDVKLALKLAKDGDGAFPEKTIELLNTRLQIKPTKEMGSLRGIVANLRGLATSLKPDAEGGSLRAQSELALVESKLGTIQKQFSEQIKATAALEKEIEFFRSAMNARLEYYRQLQQVSDTVAPYEGEVNDAVRAKMLENEAQLAKKVATAKSKRRYLDHLRMEAANPQEQRICVICRDAFEVGALTVCGHQYCRECIGLWWHSHHNCPICKRRLIPADLHQITYKPQQLSIQAEEIQDASQERASHSSASRKSAIYSEISKSKLAEIKNIELDGPSFTTKIDTLARHLIWLRESDPGAKSIIYSQFKDFLEVLARAFERFRIGFSSIDKPNGIEKFKQDPGIECFLLHSRAHSSGLNLVNASHVFLCEPLLNTALELQAIARVDRIGQHQETNVWLYLVDGTVEESIYDLSVKRRMEHIGQTISSKKRKNGKGKAKETTVDELLDTNLEEANSMELQHASLAGLLAKGGKGGEMVEKEDLWDCLFGGVGVRSQERKRAIGNHRARFDEVVRRHLGAEAAEERMAIVET</sequence>
<dbReference type="InterPro" id="IPR014001">
    <property type="entry name" value="Helicase_ATP-bd"/>
</dbReference>
<dbReference type="SMART" id="SM00487">
    <property type="entry name" value="DEXDc"/>
    <property type="match status" value="1"/>
</dbReference>
<feature type="domain" description="RING-type" evidence="9">
    <location>
        <begin position="1132"/>
        <end position="1170"/>
    </location>
</feature>
<dbReference type="Pfam" id="PF26021">
    <property type="entry name" value="Ferritin_C144_05"/>
    <property type="match status" value="1"/>
</dbReference>
<dbReference type="Pfam" id="PF00271">
    <property type="entry name" value="Helicase_C"/>
    <property type="match status" value="1"/>
</dbReference>
<dbReference type="CDD" id="cd18070">
    <property type="entry name" value="DEXQc_SHPRH"/>
    <property type="match status" value="1"/>
</dbReference>
<protein>
    <submittedName>
        <fullName evidence="12">ATP-dependent helicase</fullName>
    </submittedName>
</protein>
<gene>
    <name evidence="12" type="ORF">D0Z07_8974</name>
</gene>
<evidence type="ECO:0000313" key="13">
    <source>
        <dbReference type="Proteomes" id="UP000785200"/>
    </source>
</evidence>
<dbReference type="PROSITE" id="PS51194">
    <property type="entry name" value="HELICASE_CTER"/>
    <property type="match status" value="1"/>
</dbReference>
<dbReference type="GO" id="GO:0005524">
    <property type="term" value="F:ATP binding"/>
    <property type="evidence" value="ECO:0007669"/>
    <property type="project" value="InterPro"/>
</dbReference>
<dbReference type="Pfam" id="PF00176">
    <property type="entry name" value="SNF2-rel_dom"/>
    <property type="match status" value="1"/>
</dbReference>
<feature type="region of interest" description="Disordered" evidence="8">
    <location>
        <begin position="745"/>
        <end position="764"/>
    </location>
</feature>
<organism evidence="12 13">
    <name type="scientific">Hyphodiscus hymeniophilus</name>
    <dbReference type="NCBI Taxonomy" id="353542"/>
    <lineage>
        <taxon>Eukaryota</taxon>
        <taxon>Fungi</taxon>
        <taxon>Dikarya</taxon>
        <taxon>Ascomycota</taxon>
        <taxon>Pezizomycotina</taxon>
        <taxon>Leotiomycetes</taxon>
        <taxon>Helotiales</taxon>
        <taxon>Hyphodiscaceae</taxon>
        <taxon>Hyphodiscus</taxon>
    </lineage>
</organism>
<dbReference type="InterPro" id="IPR017907">
    <property type="entry name" value="Znf_RING_CS"/>
</dbReference>